<evidence type="ECO:0008006" key="3">
    <source>
        <dbReference type="Google" id="ProtNLM"/>
    </source>
</evidence>
<accession>A0A845ETK6</accession>
<dbReference type="EMBL" id="WMEY01000001">
    <property type="protein sequence ID" value="MYL61803.1"/>
    <property type="molecule type" value="Genomic_DNA"/>
</dbReference>
<gene>
    <name evidence="1" type="ORF">GLW07_00400</name>
</gene>
<sequence length="107" mass="12516">MNRHFFLIILILFAVLGLVSCSSDRINQVVSKSTVEDKISEQEGRLSRDDAEVLIYEQLTSEEQKTYTVDFVKEEQSFYYIRVYDGQQHVIKKFTVNSETEEVKQVD</sequence>
<dbReference type="PROSITE" id="PS51257">
    <property type="entry name" value="PROKAR_LIPOPROTEIN"/>
    <property type="match status" value="1"/>
</dbReference>
<organism evidence="1 2">
    <name type="scientific">Guptibacillus hwajinpoensis</name>
    <dbReference type="NCBI Taxonomy" id="208199"/>
    <lineage>
        <taxon>Bacteria</taxon>
        <taxon>Bacillati</taxon>
        <taxon>Bacillota</taxon>
        <taxon>Bacilli</taxon>
        <taxon>Bacillales</taxon>
        <taxon>Guptibacillaceae</taxon>
        <taxon>Guptibacillus</taxon>
    </lineage>
</organism>
<reference evidence="1 2" key="1">
    <citation type="submission" date="2019-11" db="EMBL/GenBank/DDBJ databases">
        <title>Genome sequences of 17 halophilic strains isolated from different environments.</title>
        <authorList>
            <person name="Furrow R.E."/>
        </authorList>
    </citation>
    <scope>NUCLEOTIDE SEQUENCE [LARGE SCALE GENOMIC DNA]</scope>
    <source>
        <strain evidence="1 2">22506_14_FS</strain>
    </source>
</reference>
<comment type="caution">
    <text evidence="1">The sequence shown here is derived from an EMBL/GenBank/DDBJ whole genome shotgun (WGS) entry which is preliminary data.</text>
</comment>
<dbReference type="AlphaFoldDB" id="A0A845ETK6"/>
<name>A0A845ETK6_9BACL</name>
<evidence type="ECO:0000313" key="2">
    <source>
        <dbReference type="Proteomes" id="UP000447833"/>
    </source>
</evidence>
<dbReference type="RefSeq" id="WP_160917756.1">
    <property type="nucleotide sequence ID" value="NZ_WMEY01000001.1"/>
</dbReference>
<evidence type="ECO:0000313" key="1">
    <source>
        <dbReference type="EMBL" id="MYL61803.1"/>
    </source>
</evidence>
<proteinExistence type="predicted"/>
<protein>
    <recommendedName>
        <fullName evidence="3">PepSY domain-containing protein</fullName>
    </recommendedName>
</protein>
<dbReference type="Proteomes" id="UP000447833">
    <property type="component" value="Unassembled WGS sequence"/>
</dbReference>